<protein>
    <recommendedName>
        <fullName evidence="1">Integrase catalytic domain-containing protein</fullName>
    </recommendedName>
</protein>
<dbReference type="Pfam" id="PF00665">
    <property type="entry name" value="rve"/>
    <property type="match status" value="1"/>
</dbReference>
<name>A0A1B6KPY1_9HEMI</name>
<sequence length="104" mass="11848">MQKIYMDVYGPLPKSSNQNEYILIMVDDFTKYNWVAPLRKVTSGNVLKTLENSVFKSFGLPECIVSDNAAYFTSEELRTGLFQCGVKFLQPFLTIPKVTNQRGI</sequence>
<dbReference type="EMBL" id="GEBQ01026468">
    <property type="protein sequence ID" value="JAT13509.1"/>
    <property type="molecule type" value="Transcribed_RNA"/>
</dbReference>
<dbReference type="AlphaFoldDB" id="A0A1B6KPY1"/>
<dbReference type="InterPro" id="IPR001584">
    <property type="entry name" value="Integrase_cat-core"/>
</dbReference>
<feature type="domain" description="Integrase catalytic" evidence="1">
    <location>
        <begin position="1"/>
        <end position="104"/>
    </location>
</feature>
<dbReference type="SUPFAM" id="SSF53098">
    <property type="entry name" value="Ribonuclease H-like"/>
    <property type="match status" value="1"/>
</dbReference>
<dbReference type="Gene3D" id="3.30.420.10">
    <property type="entry name" value="Ribonuclease H-like superfamily/Ribonuclease H"/>
    <property type="match status" value="1"/>
</dbReference>
<organism evidence="2">
    <name type="scientific">Graphocephala atropunctata</name>
    <dbReference type="NCBI Taxonomy" id="36148"/>
    <lineage>
        <taxon>Eukaryota</taxon>
        <taxon>Metazoa</taxon>
        <taxon>Ecdysozoa</taxon>
        <taxon>Arthropoda</taxon>
        <taxon>Hexapoda</taxon>
        <taxon>Insecta</taxon>
        <taxon>Pterygota</taxon>
        <taxon>Neoptera</taxon>
        <taxon>Paraneoptera</taxon>
        <taxon>Hemiptera</taxon>
        <taxon>Auchenorrhyncha</taxon>
        <taxon>Membracoidea</taxon>
        <taxon>Cicadellidae</taxon>
        <taxon>Cicadellinae</taxon>
        <taxon>Cicadellini</taxon>
        <taxon>Graphocephala</taxon>
    </lineage>
</organism>
<evidence type="ECO:0000259" key="1">
    <source>
        <dbReference type="PROSITE" id="PS50994"/>
    </source>
</evidence>
<dbReference type="PANTHER" id="PTHR37984:SF5">
    <property type="entry name" value="PROTEIN NYNRIN-LIKE"/>
    <property type="match status" value="1"/>
</dbReference>
<dbReference type="InterPro" id="IPR036397">
    <property type="entry name" value="RNaseH_sf"/>
</dbReference>
<gene>
    <name evidence="2" type="ORF">g.27468</name>
</gene>
<dbReference type="PANTHER" id="PTHR37984">
    <property type="entry name" value="PROTEIN CBG26694"/>
    <property type="match status" value="1"/>
</dbReference>
<dbReference type="GO" id="GO:0003676">
    <property type="term" value="F:nucleic acid binding"/>
    <property type="evidence" value="ECO:0007669"/>
    <property type="project" value="InterPro"/>
</dbReference>
<accession>A0A1B6KPY1</accession>
<dbReference type="InterPro" id="IPR050951">
    <property type="entry name" value="Retrovirus_Pol_polyprotein"/>
</dbReference>
<dbReference type="GO" id="GO:0015074">
    <property type="term" value="P:DNA integration"/>
    <property type="evidence" value="ECO:0007669"/>
    <property type="project" value="InterPro"/>
</dbReference>
<dbReference type="PROSITE" id="PS50994">
    <property type="entry name" value="INTEGRASE"/>
    <property type="match status" value="1"/>
</dbReference>
<proteinExistence type="predicted"/>
<evidence type="ECO:0000313" key="2">
    <source>
        <dbReference type="EMBL" id="JAT13509.1"/>
    </source>
</evidence>
<reference evidence="2" key="1">
    <citation type="submission" date="2015-11" db="EMBL/GenBank/DDBJ databases">
        <title>De novo transcriptome assembly of four potential Pierce s Disease insect vectors from Arizona vineyards.</title>
        <authorList>
            <person name="Tassone E.E."/>
        </authorList>
    </citation>
    <scope>NUCLEOTIDE SEQUENCE</scope>
</reference>
<dbReference type="InterPro" id="IPR012337">
    <property type="entry name" value="RNaseH-like_sf"/>
</dbReference>